<evidence type="ECO:0000256" key="1">
    <source>
        <dbReference type="ARBA" id="ARBA00008842"/>
    </source>
</evidence>
<evidence type="ECO:0000313" key="7">
    <source>
        <dbReference type="EMBL" id="KAK4469621.1"/>
    </source>
</evidence>
<dbReference type="GO" id="GO:0120009">
    <property type="term" value="P:intermembrane lipid transfer"/>
    <property type="evidence" value="ECO:0007669"/>
    <property type="project" value="UniProtKB-ARBA"/>
</dbReference>
<dbReference type="SUPFAM" id="SSF50729">
    <property type="entry name" value="PH domain-like"/>
    <property type="match status" value="1"/>
</dbReference>
<dbReference type="FunFam" id="2.40.160.120:FF:000001">
    <property type="entry name" value="Oxysterol-binding protein"/>
    <property type="match status" value="1"/>
</dbReference>
<dbReference type="EMBL" id="JALJAT010000005">
    <property type="protein sequence ID" value="KAK4469621.1"/>
    <property type="molecule type" value="Genomic_DNA"/>
</dbReference>
<dbReference type="SUPFAM" id="SSF144000">
    <property type="entry name" value="Oxysterol-binding protein-like"/>
    <property type="match status" value="1"/>
</dbReference>
<accession>A0AAE1Z8Q4</accession>
<evidence type="ECO:0000256" key="4">
    <source>
        <dbReference type="ARBA" id="ARBA00023055"/>
    </source>
</evidence>
<evidence type="ECO:0000256" key="2">
    <source>
        <dbReference type="ARBA" id="ARBA00022448"/>
    </source>
</evidence>
<gene>
    <name evidence="7" type="ORF">MN116_007155</name>
</gene>
<dbReference type="PROSITE" id="PS50003">
    <property type="entry name" value="PH_DOMAIN"/>
    <property type="match status" value="1"/>
</dbReference>
<sequence length="928" mass="106603">MNTEEPYSGWLYKWTNLIKGYKKRWFLIQDNLLSYYREPDAIGRHCRGTFNLTNAYLSVQNSGSSFSLTESCGRKHHFKALSEEDKEKWITALTDFISRSQGPHTDIESDYSSFNVLRREKETNCKRNSFKLALKGRSKLDLKTTSFPALPQPFTDQSLSLNSYPSSGRSCPHDHLSNCSFSENSRRTKQKHDLLRSNNRFIASAPLSNSFSLPTCEPSISVYDKTKADTGRRLSRQQHVISIEDSSRLETIESIKKRLQDHINNICFQVSNIESMLTLVSTDLSSLLHHSRSFPLDLNDRLSVSDLERRTTSLKLALLEHRNDAKEFYETSTEALQLLTGTYARFNRKLILEQERCITLERTVEQLAKELRSLEIQLRNHIPVVSEEMNIKQIQPEGFKHSTKLFEKLFDDESDEFFDAISVLDVTHQDSLLPTTTDQSTPKERREITTTISCRNSSLPTHSDIIHASSTSLSSLANVEESSISFSDSELPNGFTNIALRNDAIESIQSDGYHNVYKRNSTTGQHNGTLKYVNISERIRKRRSTIPVSPKISLNLWGIIKNAIGKDLAKIPIPVNFNEPLSFLQRAVEDFTYSSLLDHASQTTDPVEQMAYVVAFSVSCYSSTAYRIGKPFNSLLGETYECDRTDDMGWRCISEQVSHHPPGCSQYCESLRHKWKVWQDYFLSTKFRGKYLSISPKGTINLQFADGSYFTWTKATTVVHNLIVGTLWIDNCGDVIIKNHKNGFICNLQFIAHSYFSRGPSRRVTGFVKNSTGLPVAIIQGTWDDHIEYQRLSIDKIPVGEPKVVWKADTLPPNASDMYHFSRFAIELNEMEDGVAPTDSRNRPDQRLMEQGFWDQANEEKRRLELKQRNKRHAWERAVKEGQTNEPLYTPIWFSPKYDINGNLSHEYLGNYWQAKERQDWLKCPDIY</sequence>
<dbReference type="Proteomes" id="UP001292079">
    <property type="component" value="Unassembled WGS sequence"/>
</dbReference>
<comment type="similarity">
    <text evidence="1">Belongs to the OSBP family.</text>
</comment>
<keyword evidence="3" id="KW-0597">Phosphoprotein</keyword>
<reference evidence="7" key="2">
    <citation type="journal article" date="2023" name="Infect Dis Poverty">
        <title>Chromosome-scale genome of the human blood fluke Schistosoma mekongi and its implications for public health.</title>
        <authorList>
            <person name="Zhou M."/>
            <person name="Xu L."/>
            <person name="Xu D."/>
            <person name="Chen W."/>
            <person name="Khan J."/>
            <person name="Hu Y."/>
            <person name="Huang H."/>
            <person name="Wei H."/>
            <person name="Zhang Y."/>
            <person name="Chusongsang P."/>
            <person name="Tanasarnprasert K."/>
            <person name="Hu X."/>
            <person name="Limpanont Y."/>
            <person name="Lv Z."/>
        </authorList>
    </citation>
    <scope>NUCLEOTIDE SEQUENCE</scope>
    <source>
        <strain evidence="7">LV_2022a</strain>
    </source>
</reference>
<comment type="caution">
    <text evidence="7">The sequence shown here is derived from an EMBL/GenBank/DDBJ whole genome shotgun (WGS) entry which is preliminary data.</text>
</comment>
<dbReference type="InterPro" id="IPR037239">
    <property type="entry name" value="OSBP_sf"/>
</dbReference>
<dbReference type="GO" id="GO:0005829">
    <property type="term" value="C:cytosol"/>
    <property type="evidence" value="ECO:0007669"/>
    <property type="project" value="TreeGrafter"/>
</dbReference>
<dbReference type="GO" id="GO:0005886">
    <property type="term" value="C:plasma membrane"/>
    <property type="evidence" value="ECO:0007669"/>
    <property type="project" value="TreeGrafter"/>
</dbReference>
<dbReference type="InterPro" id="IPR001849">
    <property type="entry name" value="PH_domain"/>
</dbReference>
<keyword evidence="4" id="KW-0445">Lipid transport</keyword>
<dbReference type="Pfam" id="PF01237">
    <property type="entry name" value="Oxysterol_BP"/>
    <property type="match status" value="1"/>
</dbReference>
<dbReference type="Pfam" id="PF00169">
    <property type="entry name" value="PH"/>
    <property type="match status" value="1"/>
</dbReference>
<dbReference type="InterPro" id="IPR000648">
    <property type="entry name" value="Oxysterol-bd"/>
</dbReference>
<feature type="domain" description="PH" evidence="6">
    <location>
        <begin position="4"/>
        <end position="98"/>
    </location>
</feature>
<dbReference type="Gene3D" id="2.30.29.30">
    <property type="entry name" value="Pleckstrin-homology domain (PH domain)/Phosphotyrosine-binding domain (PTB)"/>
    <property type="match status" value="1"/>
</dbReference>
<name>A0AAE1Z8Q4_SCHME</name>
<evidence type="ECO:0000313" key="8">
    <source>
        <dbReference type="Proteomes" id="UP001292079"/>
    </source>
</evidence>
<dbReference type="GO" id="GO:0032934">
    <property type="term" value="F:sterol binding"/>
    <property type="evidence" value="ECO:0007669"/>
    <property type="project" value="TreeGrafter"/>
</dbReference>
<evidence type="ECO:0000256" key="3">
    <source>
        <dbReference type="ARBA" id="ARBA00022553"/>
    </source>
</evidence>
<evidence type="ECO:0000259" key="6">
    <source>
        <dbReference type="PROSITE" id="PS50003"/>
    </source>
</evidence>
<dbReference type="PANTHER" id="PTHR10972">
    <property type="entry name" value="OXYSTEROL-BINDING PROTEIN-RELATED"/>
    <property type="match status" value="1"/>
</dbReference>
<protein>
    <recommendedName>
        <fullName evidence="6">PH domain-containing protein</fullName>
    </recommendedName>
</protein>
<dbReference type="AlphaFoldDB" id="A0AAE1Z8Q4"/>
<dbReference type="InterPro" id="IPR011993">
    <property type="entry name" value="PH-like_dom_sf"/>
</dbReference>
<proteinExistence type="inferred from homology"/>
<dbReference type="SMART" id="SM00233">
    <property type="entry name" value="PH"/>
    <property type="match status" value="1"/>
</dbReference>
<keyword evidence="5" id="KW-0446">Lipid-binding</keyword>
<organism evidence="7 8">
    <name type="scientific">Schistosoma mekongi</name>
    <name type="common">Parasitic worm</name>
    <dbReference type="NCBI Taxonomy" id="38744"/>
    <lineage>
        <taxon>Eukaryota</taxon>
        <taxon>Metazoa</taxon>
        <taxon>Spiralia</taxon>
        <taxon>Lophotrochozoa</taxon>
        <taxon>Platyhelminthes</taxon>
        <taxon>Trematoda</taxon>
        <taxon>Digenea</taxon>
        <taxon>Strigeidida</taxon>
        <taxon>Schistosomatoidea</taxon>
        <taxon>Schistosomatidae</taxon>
        <taxon>Schistosoma</taxon>
    </lineage>
</organism>
<keyword evidence="2" id="KW-0813">Transport</keyword>
<dbReference type="PANTHER" id="PTHR10972:SF205">
    <property type="entry name" value="OXYSTEROL-BINDING PROTEIN 1"/>
    <property type="match status" value="1"/>
</dbReference>
<evidence type="ECO:0000256" key="5">
    <source>
        <dbReference type="ARBA" id="ARBA00023121"/>
    </source>
</evidence>
<dbReference type="Gene3D" id="2.40.160.120">
    <property type="match status" value="1"/>
</dbReference>
<keyword evidence="8" id="KW-1185">Reference proteome</keyword>
<dbReference type="GO" id="GO:0097038">
    <property type="term" value="C:perinuclear endoplasmic reticulum"/>
    <property type="evidence" value="ECO:0007669"/>
    <property type="project" value="TreeGrafter"/>
</dbReference>
<reference evidence="7" key="1">
    <citation type="submission" date="2022-04" db="EMBL/GenBank/DDBJ databases">
        <authorList>
            <person name="Xu L."/>
            <person name="Lv Z."/>
        </authorList>
    </citation>
    <scope>NUCLEOTIDE SEQUENCE</scope>
    <source>
        <strain evidence="7">LV_2022a</strain>
    </source>
</reference>